<reference evidence="1 2" key="1">
    <citation type="submission" date="2018-05" db="EMBL/GenBank/DDBJ databases">
        <title>Paenibacillus flagellatus sp. nov., isolated from selenium mineral soil.</title>
        <authorList>
            <person name="Dai X."/>
        </authorList>
    </citation>
    <scope>NUCLEOTIDE SEQUENCE [LARGE SCALE GENOMIC DNA]</scope>
    <source>
        <strain evidence="1 2">DXL2</strain>
    </source>
</reference>
<dbReference type="AlphaFoldDB" id="A0A2V5KCU7"/>
<accession>A0A2V5KCU7</accession>
<evidence type="ECO:0000313" key="2">
    <source>
        <dbReference type="Proteomes" id="UP000247476"/>
    </source>
</evidence>
<dbReference type="Proteomes" id="UP000247476">
    <property type="component" value="Unassembled WGS sequence"/>
</dbReference>
<comment type="caution">
    <text evidence="1">The sequence shown here is derived from an EMBL/GenBank/DDBJ whole genome shotgun (WGS) entry which is preliminary data.</text>
</comment>
<sequence>MRGLRHRCVVTPIIHERAPDGKRASRVNRRRLGVVKFVNNFQFGALEYAMLSPRLRELNRKSFEAANWVTGTSSPWLERYRIEGGTKREDGSVAFQVRFDYRSSTDIDKEVPWTDIEPFPVVVSEDEDGWRVSSFLHNWKHQSVRLPDGVVLTDFDGVYEGSDVRLQLQRLGVANGPDPIREAVGNHAEIVERREMDLPVGKATFAEVKRTPPAAAQSDAVMREYWLVVLDDEPERADRKRAYAWTGIVTGDAEAAREELLDTARTWKLEQE</sequence>
<organism evidence="1 2">
    <name type="scientific">Paenibacillus flagellatus</name>
    <dbReference type="NCBI Taxonomy" id="2211139"/>
    <lineage>
        <taxon>Bacteria</taxon>
        <taxon>Bacillati</taxon>
        <taxon>Bacillota</taxon>
        <taxon>Bacilli</taxon>
        <taxon>Bacillales</taxon>
        <taxon>Paenibacillaceae</taxon>
        <taxon>Paenibacillus</taxon>
    </lineage>
</organism>
<name>A0A2V5KCU7_9BACL</name>
<gene>
    <name evidence="1" type="ORF">DLM86_03165</name>
</gene>
<evidence type="ECO:0000313" key="1">
    <source>
        <dbReference type="EMBL" id="PYI57451.1"/>
    </source>
</evidence>
<proteinExistence type="predicted"/>
<keyword evidence="2" id="KW-1185">Reference proteome</keyword>
<dbReference type="EMBL" id="QJVJ01000001">
    <property type="protein sequence ID" value="PYI57451.1"/>
    <property type="molecule type" value="Genomic_DNA"/>
</dbReference>
<protein>
    <submittedName>
        <fullName evidence="1">Uncharacterized protein</fullName>
    </submittedName>
</protein>